<dbReference type="SMART" id="SM00320">
    <property type="entry name" value="WD40"/>
    <property type="match status" value="5"/>
</dbReference>
<dbReference type="InterPro" id="IPR019775">
    <property type="entry name" value="WD40_repeat_CS"/>
</dbReference>
<name>K0K029_SACES</name>
<dbReference type="EMBL" id="HE804045">
    <property type="protein sequence ID" value="CCH29913.1"/>
    <property type="molecule type" value="Genomic_DNA"/>
</dbReference>
<dbReference type="InterPro" id="IPR015943">
    <property type="entry name" value="WD40/YVTN_repeat-like_dom_sf"/>
</dbReference>
<feature type="transmembrane region" description="Helical" evidence="4">
    <location>
        <begin position="492"/>
        <end position="513"/>
    </location>
</feature>
<dbReference type="InterPro" id="IPR027417">
    <property type="entry name" value="P-loop_NTPase"/>
</dbReference>
<dbReference type="Pfam" id="PF20703">
    <property type="entry name" value="nSTAND1"/>
    <property type="match status" value="2"/>
</dbReference>
<evidence type="ECO:0000313" key="6">
    <source>
        <dbReference type="EMBL" id="CCH29913.1"/>
    </source>
</evidence>
<dbReference type="Gene3D" id="3.40.50.300">
    <property type="entry name" value="P-loop containing nucleotide triphosphate hydrolases"/>
    <property type="match status" value="1"/>
</dbReference>
<keyword evidence="4" id="KW-1133">Transmembrane helix</keyword>
<dbReference type="SMART" id="SM00530">
    <property type="entry name" value="HTH_XRE"/>
    <property type="match status" value="1"/>
</dbReference>
<keyword evidence="4" id="KW-0812">Transmembrane</keyword>
<dbReference type="PROSITE" id="PS50082">
    <property type="entry name" value="WD_REPEATS_2"/>
    <property type="match status" value="4"/>
</dbReference>
<evidence type="ECO:0000259" key="5">
    <source>
        <dbReference type="SMART" id="SM00530"/>
    </source>
</evidence>
<feature type="repeat" description="WD" evidence="3">
    <location>
        <begin position="703"/>
        <end position="744"/>
    </location>
</feature>
<evidence type="ECO:0000256" key="4">
    <source>
        <dbReference type="SAM" id="Phobius"/>
    </source>
</evidence>
<keyword evidence="1 3" id="KW-0853">WD repeat</keyword>
<dbReference type="eggNOG" id="COG2319">
    <property type="taxonomic scope" value="Bacteria"/>
</dbReference>
<dbReference type="InterPro" id="IPR001387">
    <property type="entry name" value="Cro/C1-type_HTH"/>
</dbReference>
<evidence type="ECO:0000256" key="2">
    <source>
        <dbReference type="ARBA" id="ARBA00022737"/>
    </source>
</evidence>
<dbReference type="SUPFAM" id="SSF50978">
    <property type="entry name" value="WD40 repeat-like"/>
    <property type="match status" value="1"/>
</dbReference>
<dbReference type="AlphaFoldDB" id="K0K029"/>
<dbReference type="PROSITE" id="PS00678">
    <property type="entry name" value="WD_REPEATS_1"/>
    <property type="match status" value="2"/>
</dbReference>
<feature type="repeat" description="WD" evidence="3">
    <location>
        <begin position="754"/>
        <end position="780"/>
    </location>
</feature>
<dbReference type="Gene3D" id="2.130.10.10">
    <property type="entry name" value="YVTN repeat-like/Quinoprotein amine dehydrogenase"/>
    <property type="match status" value="2"/>
</dbReference>
<dbReference type="PROSITE" id="PS50294">
    <property type="entry name" value="WD_REPEATS_REGION"/>
    <property type="match status" value="3"/>
</dbReference>
<dbReference type="Pfam" id="PF00400">
    <property type="entry name" value="WD40"/>
    <property type="match status" value="4"/>
</dbReference>
<keyword evidence="2" id="KW-0677">Repeat</keyword>
<keyword evidence="7" id="KW-1185">Reference proteome</keyword>
<dbReference type="HOGENOM" id="CLU_002352_3_1_11"/>
<dbReference type="KEGG" id="sesp:BN6_26000"/>
<keyword evidence="4" id="KW-0472">Membrane</keyword>
<evidence type="ECO:0000256" key="3">
    <source>
        <dbReference type="PROSITE-ProRule" id="PRU00221"/>
    </source>
</evidence>
<reference evidence="6 7" key="1">
    <citation type="journal article" date="2012" name="BMC Genomics">
        <title>Complete genome sequence of Saccharothrix espanaensis DSM 44229T and comparison to the other completely sequenced Pseudonocardiaceae.</title>
        <authorList>
            <person name="Strobel T."/>
            <person name="Al-Dilaimi A."/>
            <person name="Blom J."/>
            <person name="Gessner A."/>
            <person name="Kalinowski J."/>
            <person name="Luzhetska M."/>
            <person name="Puhler A."/>
            <person name="Szczepanowski R."/>
            <person name="Bechthold A."/>
            <person name="Ruckert C."/>
        </authorList>
    </citation>
    <scope>NUCLEOTIDE SEQUENCE [LARGE SCALE GENOMIC DNA]</scope>
    <source>
        <strain evidence="7">ATCC 51144 / DSM 44229 / JCM 9112 / NBRC 15066 / NRRL 15764</strain>
    </source>
</reference>
<dbReference type="InterPro" id="IPR036322">
    <property type="entry name" value="WD40_repeat_dom_sf"/>
</dbReference>
<evidence type="ECO:0000313" key="7">
    <source>
        <dbReference type="Proteomes" id="UP000006281"/>
    </source>
</evidence>
<dbReference type="RefSeq" id="WP_015100025.1">
    <property type="nucleotide sequence ID" value="NC_019673.1"/>
</dbReference>
<dbReference type="PANTHER" id="PTHR19879:SF9">
    <property type="entry name" value="TRANSCRIPTION INITIATION FACTOR TFIID SUBUNIT 5"/>
    <property type="match status" value="1"/>
</dbReference>
<dbReference type="SUPFAM" id="SSF52540">
    <property type="entry name" value="P-loop containing nucleoside triphosphate hydrolases"/>
    <property type="match status" value="1"/>
</dbReference>
<feature type="repeat" description="WD" evidence="3">
    <location>
        <begin position="837"/>
        <end position="871"/>
    </location>
</feature>
<proteinExistence type="predicted"/>
<dbReference type="CDD" id="cd00093">
    <property type="entry name" value="HTH_XRE"/>
    <property type="match status" value="1"/>
</dbReference>
<gene>
    <name evidence="6" type="ordered locus">BN6_26000</name>
</gene>
<dbReference type="STRING" id="1179773.BN6_26000"/>
<feature type="repeat" description="WD" evidence="3">
    <location>
        <begin position="792"/>
        <end position="833"/>
    </location>
</feature>
<dbReference type="PATRIC" id="fig|1179773.3.peg.2599"/>
<dbReference type="InterPro" id="IPR049052">
    <property type="entry name" value="nSTAND1"/>
</dbReference>
<feature type="domain" description="HTH cro/C1-type" evidence="5">
    <location>
        <begin position="21"/>
        <end position="77"/>
    </location>
</feature>
<protein>
    <submittedName>
        <fullName evidence="6">Transcriptional regulator, XRE family</fullName>
    </submittedName>
</protein>
<organism evidence="6 7">
    <name type="scientific">Saccharothrix espanaensis (strain ATCC 51144 / DSM 44229 / JCM 9112 / NBRC 15066 / NRRL 15764)</name>
    <dbReference type="NCBI Taxonomy" id="1179773"/>
    <lineage>
        <taxon>Bacteria</taxon>
        <taxon>Bacillati</taxon>
        <taxon>Actinomycetota</taxon>
        <taxon>Actinomycetes</taxon>
        <taxon>Pseudonocardiales</taxon>
        <taxon>Pseudonocardiaceae</taxon>
        <taxon>Saccharothrix</taxon>
    </lineage>
</organism>
<sequence length="906" mass="99293">MPRGERPLDVGDGPLLKFAADLRSLRDKAGGYSYRQLGARAHYSATTLSDAAGGRKLPSLAVTLAYVRACEGDVAEWEDRWHQVAAEVLPTPPGPNEAHPPYAGLAAYGTEDAEWFFGRDRILEDLEARITAGRFVAVFGASGAGKSSLLKAGLVPRLPGPTVLTTPGEVEVRADKLDLTQDLIIVDQFEEVFTLCQDHTRQAEFIDALLSADCRVVLGVRADFYSHCAQHPNLVEALTDGQLLLGPMGPEELRQVIMQPAVKASCTVETALVSRLIADATGQPGVLPLMSHALLETWRRRRGTTMTLAGYEAAGGIQHAIAQTAERTFTSLEKQQRTLARQVFLRLTALGDGIEDTKRRLPRSELDQDVDVDVVLDRLAHARLLTLDRDTVEIAHEALIRSWPRLRNWLATDRDGLRTMRQLTEAATTWDSLGRDPDALYRGTRLDTAVEWTHRDGARTSALEREFLTESEASRDRERHLAHRRTRRLRQLVALLLVLLVLASGAVVLAIGAQKQAATERNLSVARYVANEAQNRRTAGDRVLANQMIIAAYRLSGTDDLRDLVLSAHASAAEDMVSRSVLSNGSALSPDGTQIPTARVPYSADDRVYKRLGGLLTPRNTVTSFAVTAAERAYATTAETPDARIWDVTDARDPKPVYTFSGPVTRIAFAPTGGRVLVTVEGASEAKIWDASNPGEPKVLGVLTGHPRWITDIAFSPNGQILATIDNQSTVRLWSLANPREPRQIGELKDGEDVSTVAIAPNAKTIAVAGANGTIRLWDLTDPWTPTRLARMIGHSDKVLALGFRRDGTSLASTSKDDTVRMWDLTDNRHPTQRARVSGPTDGIYAISYGDTPNWVVTSNADGTTRAWEFDVDIAIAKMCESVDKEITEEEWHRNFEGIDYHPPCA</sequence>
<dbReference type="BioCyc" id="SESP1179773:BN6_RS12615-MONOMER"/>
<accession>K0K029</accession>
<evidence type="ECO:0000256" key="1">
    <source>
        <dbReference type="ARBA" id="ARBA00022574"/>
    </source>
</evidence>
<dbReference type="OrthoDB" id="192618at2"/>
<dbReference type="Proteomes" id="UP000006281">
    <property type="component" value="Chromosome"/>
</dbReference>
<dbReference type="Pfam" id="PF13560">
    <property type="entry name" value="HTH_31"/>
    <property type="match status" value="1"/>
</dbReference>
<dbReference type="InterPro" id="IPR001680">
    <property type="entry name" value="WD40_rpt"/>
</dbReference>
<dbReference type="PANTHER" id="PTHR19879">
    <property type="entry name" value="TRANSCRIPTION INITIATION FACTOR TFIID"/>
    <property type="match status" value="1"/>
</dbReference>
<dbReference type="eggNOG" id="COG1132">
    <property type="taxonomic scope" value="Bacteria"/>
</dbReference>